<evidence type="ECO:0000259" key="1">
    <source>
        <dbReference type="Pfam" id="PF07905"/>
    </source>
</evidence>
<comment type="caution">
    <text evidence="3">The sequence shown here is derived from an EMBL/GenBank/DDBJ whole genome shotgun (WGS) entry which is preliminary data.</text>
</comment>
<dbReference type="PANTHER" id="PTHR33744:SF1">
    <property type="entry name" value="DNA-BINDING TRANSCRIPTIONAL ACTIVATOR ADER"/>
    <property type="match status" value="1"/>
</dbReference>
<protein>
    <submittedName>
        <fullName evidence="3">PucR family transcriptional regulator</fullName>
    </submittedName>
</protein>
<dbReference type="EMBL" id="JAFEVO010000001">
    <property type="protein sequence ID" value="MBS3182448.1"/>
    <property type="molecule type" value="Genomic_DNA"/>
</dbReference>
<dbReference type="Pfam" id="PF07905">
    <property type="entry name" value="PucR"/>
    <property type="match status" value="1"/>
</dbReference>
<reference evidence="3 4" key="1">
    <citation type="submission" date="2021-02" db="EMBL/GenBank/DDBJ databases">
        <title>Draft genome and description of Leucobacter sp nov strain Marseille-Q4368.</title>
        <authorList>
            <person name="Boxberger M."/>
            <person name="La Scola B."/>
        </authorList>
    </citation>
    <scope>NUCLEOTIDE SEQUENCE [LARGE SCALE GENOMIC DNA]</scope>
    <source>
        <strain evidence="3 4">Marseille-Q4368</strain>
    </source>
</reference>
<proteinExistence type="predicted"/>
<name>A0ABS5M605_9MICO</name>
<dbReference type="RefSeq" id="WP_211649470.1">
    <property type="nucleotide sequence ID" value="NZ_JAFEVO010000001.1"/>
</dbReference>
<dbReference type="InterPro" id="IPR025736">
    <property type="entry name" value="PucR_C-HTH_dom"/>
</dbReference>
<dbReference type="InterPro" id="IPR012914">
    <property type="entry name" value="PucR_dom"/>
</dbReference>
<dbReference type="Gene3D" id="1.10.10.2840">
    <property type="entry name" value="PucR C-terminal helix-turn-helix domain"/>
    <property type="match status" value="1"/>
</dbReference>
<feature type="domain" description="PucR C-terminal helix-turn-helix" evidence="2">
    <location>
        <begin position="444"/>
        <end position="500"/>
    </location>
</feature>
<dbReference type="InterPro" id="IPR051448">
    <property type="entry name" value="CdaR-like_regulators"/>
</dbReference>
<evidence type="ECO:0000259" key="2">
    <source>
        <dbReference type="Pfam" id="PF13556"/>
    </source>
</evidence>
<organism evidence="3 4">
    <name type="scientific">Leucobacter manosquensis</name>
    <dbReference type="NCBI Taxonomy" id="2810611"/>
    <lineage>
        <taxon>Bacteria</taxon>
        <taxon>Bacillati</taxon>
        <taxon>Actinomycetota</taxon>
        <taxon>Actinomycetes</taxon>
        <taxon>Micrococcales</taxon>
        <taxon>Microbacteriaceae</taxon>
        <taxon>Leucobacter</taxon>
    </lineage>
</organism>
<dbReference type="Pfam" id="PF13556">
    <property type="entry name" value="HTH_30"/>
    <property type="match status" value="1"/>
</dbReference>
<evidence type="ECO:0000313" key="3">
    <source>
        <dbReference type="EMBL" id="MBS3182448.1"/>
    </source>
</evidence>
<dbReference type="PANTHER" id="PTHR33744">
    <property type="entry name" value="CARBOHYDRATE DIACID REGULATOR"/>
    <property type="match status" value="1"/>
</dbReference>
<sequence>MIRLHDVFHILKLGLTPVHIPRGPSSEIRWAHVTELVDPSPWLLGKELLLTTGISLVDKPEEWDAYCRRLRDAGVAAIGFSTGPSLPHRTVPEELVAAARQHEVALVHVPHDTLMQHVVQEVSNALHQAQNQDLMRSLSLQRQLSEAASSPDGAQRIIDVLAQVLRYQVVVLDDRLRTIARSDSGAEARIEPIRDQLKSRLRDGLRWSISEGGVHDTLVVLPLGTAGRLSGILTVVSPGAITMHGRATLGLVASLLGILLERRYASQEHRRMRETQLLERLLDDITTLPETVEYFTKADVNIVHSHVLCASEPQDQTALEGFVVEALGLCEEVVVAGSGSERLFLLLGTEPRVIDALTPLVVAAGLGPAGLSERRALEDVQESVAQARFVRSVAASRDVPVLERIDTGGYRALMMLGTAEVRHQFADTVLSAIDASDASQGTELFTTVRAYVTALGNHAATAEALGVHRHTVRSRLLRITQLTGRDLTLPENFLELWMAIEFRTSNREDVHP</sequence>
<dbReference type="InterPro" id="IPR042070">
    <property type="entry name" value="PucR_C-HTH_sf"/>
</dbReference>
<dbReference type="Proteomes" id="UP000811492">
    <property type="component" value="Unassembled WGS sequence"/>
</dbReference>
<feature type="domain" description="Purine catabolism PurC-like" evidence="1">
    <location>
        <begin position="24"/>
        <end position="126"/>
    </location>
</feature>
<evidence type="ECO:0000313" key="4">
    <source>
        <dbReference type="Proteomes" id="UP000811492"/>
    </source>
</evidence>
<gene>
    <name evidence="3" type="ORF">JSQ98_09620</name>
</gene>
<keyword evidence="4" id="KW-1185">Reference proteome</keyword>
<accession>A0ABS5M605</accession>